<evidence type="ECO:0000313" key="6">
    <source>
        <dbReference type="Proteomes" id="UP001629113"/>
    </source>
</evidence>
<dbReference type="EMBL" id="JBFCZG010000011">
    <property type="protein sequence ID" value="KAL3417423.1"/>
    <property type="molecule type" value="Genomic_DNA"/>
</dbReference>
<keyword evidence="3" id="KW-0560">Oxidoreductase</keyword>
<dbReference type="PANTHER" id="PTHR47706">
    <property type="entry name" value="NMRA-LIKE FAMILY PROTEIN"/>
    <property type="match status" value="1"/>
</dbReference>
<sequence>MAQKIQNVILAGGSGNIGAAILSKLLSSGSFKVSVLSRLESKAVFPAEVKVHQVDYSYSSLVEAFQGQDAVVTALAHDAWPQQIPMIDAAVAAGVKRFIPSEYGSNTLNAKSIALVAPELDIKVATLEYLKKQESTGLTWTGIATGAFFDWVSGRDPRAPADHANIVIAGHPVRPVRPGH</sequence>
<keyword evidence="2" id="KW-0521">NADP</keyword>
<organism evidence="5 6">
    <name type="scientific">Phlyctema vagabunda</name>
    <dbReference type="NCBI Taxonomy" id="108571"/>
    <lineage>
        <taxon>Eukaryota</taxon>
        <taxon>Fungi</taxon>
        <taxon>Dikarya</taxon>
        <taxon>Ascomycota</taxon>
        <taxon>Pezizomycotina</taxon>
        <taxon>Leotiomycetes</taxon>
        <taxon>Helotiales</taxon>
        <taxon>Dermateaceae</taxon>
        <taxon>Phlyctema</taxon>
    </lineage>
</organism>
<reference evidence="5 6" key="1">
    <citation type="submission" date="2024-06" db="EMBL/GenBank/DDBJ databases">
        <title>Complete genome of Phlyctema vagabunda strain 19-DSS-EL-015.</title>
        <authorList>
            <person name="Fiorenzani C."/>
        </authorList>
    </citation>
    <scope>NUCLEOTIDE SEQUENCE [LARGE SCALE GENOMIC DNA]</scope>
    <source>
        <strain evidence="5 6">19-DSS-EL-015</strain>
    </source>
</reference>
<dbReference type="InterPro" id="IPR016040">
    <property type="entry name" value="NAD(P)-bd_dom"/>
</dbReference>
<evidence type="ECO:0000256" key="3">
    <source>
        <dbReference type="ARBA" id="ARBA00023002"/>
    </source>
</evidence>
<dbReference type="Proteomes" id="UP001629113">
    <property type="component" value="Unassembled WGS sequence"/>
</dbReference>
<gene>
    <name evidence="5" type="ORF">PVAG01_11423</name>
</gene>
<evidence type="ECO:0000256" key="1">
    <source>
        <dbReference type="ARBA" id="ARBA00005725"/>
    </source>
</evidence>
<dbReference type="Gene3D" id="3.40.50.720">
    <property type="entry name" value="NAD(P)-binding Rossmann-like Domain"/>
    <property type="match status" value="1"/>
</dbReference>
<dbReference type="Pfam" id="PF13460">
    <property type="entry name" value="NAD_binding_10"/>
    <property type="match status" value="1"/>
</dbReference>
<accession>A0ABR4P285</accession>
<name>A0ABR4P285_9HELO</name>
<proteinExistence type="inferred from homology"/>
<feature type="domain" description="NAD(P)-binding" evidence="4">
    <location>
        <begin position="12"/>
        <end position="152"/>
    </location>
</feature>
<comment type="caution">
    <text evidence="5">The sequence shown here is derived from an EMBL/GenBank/DDBJ whole genome shotgun (WGS) entry which is preliminary data.</text>
</comment>
<evidence type="ECO:0000259" key="4">
    <source>
        <dbReference type="Pfam" id="PF13460"/>
    </source>
</evidence>
<evidence type="ECO:0000256" key="2">
    <source>
        <dbReference type="ARBA" id="ARBA00022857"/>
    </source>
</evidence>
<evidence type="ECO:0000313" key="5">
    <source>
        <dbReference type="EMBL" id="KAL3417423.1"/>
    </source>
</evidence>
<dbReference type="InterPro" id="IPR036291">
    <property type="entry name" value="NAD(P)-bd_dom_sf"/>
</dbReference>
<dbReference type="PANTHER" id="PTHR47706:SF10">
    <property type="entry name" value="NMRA-LIKE DOMAIN-CONTAINING PROTEIN"/>
    <property type="match status" value="1"/>
</dbReference>
<protein>
    <submittedName>
        <fullName evidence="5">Pinoresinol reductase 1-like protein 3</fullName>
    </submittedName>
</protein>
<dbReference type="SUPFAM" id="SSF51735">
    <property type="entry name" value="NAD(P)-binding Rossmann-fold domains"/>
    <property type="match status" value="1"/>
</dbReference>
<comment type="similarity">
    <text evidence="1">Belongs to the NmrA-type oxidoreductase family. Isoflavone reductase subfamily.</text>
</comment>
<keyword evidence="6" id="KW-1185">Reference proteome</keyword>
<dbReference type="InterPro" id="IPR051609">
    <property type="entry name" value="NmrA/Isoflavone_reductase-like"/>
</dbReference>